<protein>
    <recommendedName>
        <fullName evidence="10">GMP synthase [glutamine-hydrolyzing]</fullName>
        <ecNumber evidence="10">6.3.5.2</ecNumber>
    </recommendedName>
    <alternativeName>
        <fullName evidence="10">GMP synthetase</fullName>
    </alternativeName>
    <alternativeName>
        <fullName evidence="10">Glutamine amidotransferase</fullName>
    </alternativeName>
</protein>
<evidence type="ECO:0000256" key="4">
    <source>
        <dbReference type="ARBA" id="ARBA00022598"/>
    </source>
</evidence>
<feature type="active site" evidence="10">
    <location>
        <position position="173"/>
    </location>
</feature>
<gene>
    <name evidence="10 13" type="primary">guaA</name>
    <name evidence="13" type="ORF">CAV_1087</name>
</gene>
<evidence type="ECO:0000313" key="13">
    <source>
        <dbReference type="EMBL" id="ASQ30731.1"/>
    </source>
</evidence>
<dbReference type="PROSITE" id="PS51553">
    <property type="entry name" value="GMPS_ATP_PPASE"/>
    <property type="match status" value="1"/>
</dbReference>
<evidence type="ECO:0000256" key="1">
    <source>
        <dbReference type="ARBA" id="ARBA00002332"/>
    </source>
</evidence>
<dbReference type="CDD" id="cd01742">
    <property type="entry name" value="GATase1_GMP_Synthase"/>
    <property type="match status" value="1"/>
</dbReference>
<dbReference type="OrthoDB" id="9802219at2"/>
<reference evidence="13 14" key="1">
    <citation type="submission" date="2017-07" db="EMBL/GenBank/DDBJ databases">
        <title>Analysis of two Campylobacter avium genomes and identification of a novel hippuricase gene.</title>
        <authorList>
            <person name="Miller W.G."/>
            <person name="Chapman M.H."/>
            <person name="Yee E."/>
            <person name="Revez J."/>
            <person name="Bono J.L."/>
            <person name="Rossi M."/>
        </authorList>
    </citation>
    <scope>NUCLEOTIDE SEQUENCE [LARGE SCALE GENOMIC DNA]</scope>
    <source>
        <strain evidence="13 14">LMG 24591</strain>
    </source>
</reference>
<dbReference type="PRINTS" id="PR00096">
    <property type="entry name" value="GATASE"/>
</dbReference>
<keyword evidence="6 10" id="KW-0332">GMP biosynthesis</keyword>
<evidence type="ECO:0000256" key="5">
    <source>
        <dbReference type="ARBA" id="ARBA00022741"/>
    </source>
</evidence>
<keyword evidence="14" id="KW-1185">Reference proteome</keyword>
<evidence type="ECO:0000256" key="10">
    <source>
        <dbReference type="HAMAP-Rule" id="MF_00344"/>
    </source>
</evidence>
<dbReference type="UniPathway" id="UPA00189">
    <property type="reaction ID" value="UER00296"/>
</dbReference>
<feature type="binding site" evidence="11">
    <location>
        <begin position="231"/>
        <end position="237"/>
    </location>
    <ligand>
        <name>ATP</name>
        <dbReference type="ChEBI" id="CHEBI:30616"/>
    </ligand>
</feature>
<feature type="active site" evidence="10">
    <location>
        <position position="171"/>
    </location>
</feature>
<dbReference type="CDD" id="cd01997">
    <property type="entry name" value="GMP_synthase_C"/>
    <property type="match status" value="1"/>
</dbReference>
<dbReference type="SUPFAM" id="SSF54810">
    <property type="entry name" value="GMP synthetase C-terminal dimerisation domain"/>
    <property type="match status" value="1"/>
</dbReference>
<comment type="catalytic activity">
    <reaction evidence="10">
        <text>XMP + L-glutamine + ATP + H2O = GMP + L-glutamate + AMP + diphosphate + 2 H(+)</text>
        <dbReference type="Rhea" id="RHEA:11680"/>
        <dbReference type="ChEBI" id="CHEBI:15377"/>
        <dbReference type="ChEBI" id="CHEBI:15378"/>
        <dbReference type="ChEBI" id="CHEBI:29985"/>
        <dbReference type="ChEBI" id="CHEBI:30616"/>
        <dbReference type="ChEBI" id="CHEBI:33019"/>
        <dbReference type="ChEBI" id="CHEBI:57464"/>
        <dbReference type="ChEBI" id="CHEBI:58115"/>
        <dbReference type="ChEBI" id="CHEBI:58359"/>
        <dbReference type="ChEBI" id="CHEBI:456215"/>
        <dbReference type="EC" id="6.3.5.2"/>
    </reaction>
</comment>
<dbReference type="Pfam" id="PF00958">
    <property type="entry name" value="GMP_synt_C"/>
    <property type="match status" value="1"/>
</dbReference>
<keyword evidence="8 10" id="KW-0067">ATP-binding</keyword>
<dbReference type="FunFam" id="3.30.300.10:FF:000002">
    <property type="entry name" value="GMP synthase [glutamine-hydrolyzing]"/>
    <property type="match status" value="1"/>
</dbReference>
<dbReference type="InterPro" id="IPR014729">
    <property type="entry name" value="Rossmann-like_a/b/a_fold"/>
</dbReference>
<evidence type="ECO:0000256" key="8">
    <source>
        <dbReference type="ARBA" id="ARBA00022840"/>
    </source>
</evidence>
<feature type="active site" description="Nucleophile" evidence="10">
    <location>
        <position position="82"/>
    </location>
</feature>
<dbReference type="InterPro" id="IPR029062">
    <property type="entry name" value="Class_I_gatase-like"/>
</dbReference>
<dbReference type="RefSeq" id="WP_094325483.1">
    <property type="nucleotide sequence ID" value="NZ_CP022347.1"/>
</dbReference>
<evidence type="ECO:0000256" key="2">
    <source>
        <dbReference type="ARBA" id="ARBA00005153"/>
    </source>
</evidence>
<dbReference type="FunFam" id="3.40.50.880:FF:000001">
    <property type="entry name" value="GMP synthase [glutamine-hydrolyzing]"/>
    <property type="match status" value="1"/>
</dbReference>
<dbReference type="EMBL" id="CP022347">
    <property type="protein sequence ID" value="ASQ30731.1"/>
    <property type="molecule type" value="Genomic_DNA"/>
</dbReference>
<comment type="function">
    <text evidence="1 10">Catalyzes the synthesis of GMP from XMP.</text>
</comment>
<dbReference type="InterPro" id="IPR022955">
    <property type="entry name" value="GMP_synthase"/>
</dbReference>
<dbReference type="HAMAP" id="MF_00344">
    <property type="entry name" value="GMP_synthase"/>
    <property type="match status" value="1"/>
</dbReference>
<dbReference type="SUPFAM" id="SSF52317">
    <property type="entry name" value="Class I glutamine amidotransferase-like"/>
    <property type="match status" value="1"/>
</dbReference>
<dbReference type="GO" id="GO:0005829">
    <property type="term" value="C:cytosol"/>
    <property type="evidence" value="ECO:0007669"/>
    <property type="project" value="TreeGrafter"/>
</dbReference>
<evidence type="ECO:0000256" key="3">
    <source>
        <dbReference type="ARBA" id="ARBA00011738"/>
    </source>
</evidence>
<dbReference type="Gene3D" id="3.40.50.880">
    <property type="match status" value="1"/>
</dbReference>
<feature type="domain" description="GMPS ATP-PPase" evidence="12">
    <location>
        <begin position="198"/>
        <end position="398"/>
    </location>
</feature>
<keyword evidence="4 10" id="KW-0436">Ligase</keyword>
<dbReference type="PANTHER" id="PTHR11922:SF2">
    <property type="entry name" value="GMP SYNTHASE [GLUTAMINE-HYDROLYZING]"/>
    <property type="match status" value="1"/>
</dbReference>
<dbReference type="KEGG" id="cavi:CAV_1087"/>
<dbReference type="NCBIfam" id="NF000848">
    <property type="entry name" value="PRK00074.1"/>
    <property type="match status" value="1"/>
</dbReference>
<dbReference type="NCBIfam" id="TIGR00884">
    <property type="entry name" value="guaA_Cterm"/>
    <property type="match status" value="1"/>
</dbReference>
<dbReference type="FunFam" id="3.40.50.620:FF:000001">
    <property type="entry name" value="GMP synthase [glutamine-hydrolyzing]"/>
    <property type="match status" value="1"/>
</dbReference>
<sequence length="523" mass="58887">MNEVQILVLDFGSQYTQLIARRLREFGVYTEIVPYFEKIEKIKAKNPKGIILSGGPASVYEEGAYKPDSAVFELDVPVLGICYGMQYIAHHFGGKVIRAKEQEFGKARLEILAQETRTLFEGVKDNSIVWMSHADKVEEIPQGFSELAKSGNTHYCVIADFKRQIYALQFHPEVVHSECGAQILKNFAVGICKASTEWNMKNFIAYEIEKIRKITGFTQGENGIKILCAVSGGVDSSVVATLLYRAIGDNLIPIFVDTGLLRKGEREAVEKMFRDNLKVPLITIDASEEFLGLLKGVKDPETKRKIIGETFIKVFEREAKKHNKNGEIKFLAQGTLYPDVIESVSVKGPSKTIKSHHNVGGLPEWMKFELIEPLRELFKDEVRDLGRELGMPESMLMRHPFPGPGLAIRIMGEVTKQDLDLLREADAIFIEELHKWGLYDKVWQAFCVLLNVKSVGVMGDNRTYDNTVCVRAVEALDGMTASFSHLPHEFLEAVSNRIINEVEGINRVVYDITSKPPGTIEWE</sequence>
<dbReference type="GO" id="GO:0005524">
    <property type="term" value="F:ATP binding"/>
    <property type="evidence" value="ECO:0007669"/>
    <property type="project" value="UniProtKB-UniRule"/>
</dbReference>
<dbReference type="PRINTS" id="PR00097">
    <property type="entry name" value="ANTSNTHASEII"/>
</dbReference>
<comment type="pathway">
    <text evidence="2 10">Purine metabolism; GMP biosynthesis; GMP from XMP (L-Gln route): step 1/1.</text>
</comment>
<name>A0A222MY10_9BACT</name>
<evidence type="ECO:0000256" key="11">
    <source>
        <dbReference type="PROSITE-ProRule" id="PRU00886"/>
    </source>
</evidence>
<dbReference type="Gene3D" id="3.40.50.620">
    <property type="entry name" value="HUPs"/>
    <property type="match status" value="1"/>
</dbReference>
<dbReference type="Proteomes" id="UP000201169">
    <property type="component" value="Chromosome"/>
</dbReference>
<dbReference type="PANTHER" id="PTHR11922">
    <property type="entry name" value="GMP SYNTHASE-RELATED"/>
    <property type="match status" value="1"/>
</dbReference>
<keyword evidence="9 10" id="KW-0315">Glutamine amidotransferase</keyword>
<dbReference type="NCBIfam" id="TIGR00888">
    <property type="entry name" value="guaA_Nterm"/>
    <property type="match status" value="1"/>
</dbReference>
<dbReference type="GO" id="GO:0003921">
    <property type="term" value="F:GMP synthase activity"/>
    <property type="evidence" value="ECO:0007669"/>
    <property type="project" value="InterPro"/>
</dbReference>
<proteinExistence type="inferred from homology"/>
<organism evidence="13 14">
    <name type="scientific">Campylobacter avium LMG 24591</name>
    <dbReference type="NCBI Taxonomy" id="522484"/>
    <lineage>
        <taxon>Bacteria</taxon>
        <taxon>Pseudomonadati</taxon>
        <taxon>Campylobacterota</taxon>
        <taxon>Epsilonproteobacteria</taxon>
        <taxon>Campylobacterales</taxon>
        <taxon>Campylobacteraceae</taxon>
        <taxon>Campylobacter</taxon>
    </lineage>
</organism>
<evidence type="ECO:0000256" key="6">
    <source>
        <dbReference type="ARBA" id="ARBA00022749"/>
    </source>
</evidence>
<dbReference type="InterPro" id="IPR001674">
    <property type="entry name" value="GMP_synth_C"/>
</dbReference>
<dbReference type="InterPro" id="IPR017926">
    <property type="entry name" value="GATASE"/>
</dbReference>
<evidence type="ECO:0000256" key="7">
    <source>
        <dbReference type="ARBA" id="ARBA00022755"/>
    </source>
</evidence>
<accession>A0A222MY10</accession>
<dbReference type="InterPro" id="IPR025777">
    <property type="entry name" value="GMPS_ATP_PPase_dom"/>
</dbReference>
<evidence type="ECO:0000256" key="9">
    <source>
        <dbReference type="ARBA" id="ARBA00022962"/>
    </source>
</evidence>
<dbReference type="Pfam" id="PF00117">
    <property type="entry name" value="GATase"/>
    <property type="match status" value="1"/>
</dbReference>
<dbReference type="AlphaFoldDB" id="A0A222MY10"/>
<dbReference type="SUPFAM" id="SSF52402">
    <property type="entry name" value="Adenine nucleotide alpha hydrolases-like"/>
    <property type="match status" value="1"/>
</dbReference>
<dbReference type="PROSITE" id="PS51273">
    <property type="entry name" value="GATASE_TYPE_1"/>
    <property type="match status" value="1"/>
</dbReference>
<dbReference type="Gene3D" id="3.30.300.10">
    <property type="match status" value="1"/>
</dbReference>
<dbReference type="InterPro" id="IPR004739">
    <property type="entry name" value="GMP_synth_GATase"/>
</dbReference>
<keyword evidence="7 10" id="KW-0658">Purine biosynthesis</keyword>
<evidence type="ECO:0000259" key="12">
    <source>
        <dbReference type="PROSITE" id="PS51553"/>
    </source>
</evidence>
<keyword evidence="5 10" id="KW-0547">Nucleotide-binding</keyword>
<evidence type="ECO:0000313" key="14">
    <source>
        <dbReference type="Proteomes" id="UP000201169"/>
    </source>
</evidence>
<dbReference type="EC" id="6.3.5.2" evidence="10"/>
<comment type="subunit">
    <text evidence="3 10">Homodimer.</text>
</comment>
<dbReference type="PRINTS" id="PR00099">
    <property type="entry name" value="CPSGATASE"/>
</dbReference>